<dbReference type="InterPro" id="IPR029039">
    <property type="entry name" value="Flavoprotein-like_sf"/>
</dbReference>
<comment type="cofactor">
    <cofactor evidence="6">
        <name>FMN</name>
        <dbReference type="ChEBI" id="CHEBI:58210"/>
    </cofactor>
    <text evidence="6">Binds 1 FMN per subunit.</text>
</comment>
<keyword evidence="1 6" id="KW-0285">Flavoprotein</keyword>
<gene>
    <name evidence="6" type="primary">azoR</name>
    <name evidence="8" type="ORF">HW561_14320</name>
</gene>
<dbReference type="InterPro" id="IPR003680">
    <property type="entry name" value="Flavodoxin_fold"/>
</dbReference>
<dbReference type="EC" id="1.6.5.-" evidence="6"/>
<evidence type="ECO:0000256" key="4">
    <source>
        <dbReference type="ARBA" id="ARBA00023027"/>
    </source>
</evidence>
<comment type="function">
    <text evidence="6">Quinone reductase that provides resistance to thiol-specific stress caused by electrophilic quinones.</text>
</comment>
<protein>
    <recommendedName>
        <fullName evidence="6">FMN dependent NADH:quinone oxidoreductase</fullName>
        <ecNumber evidence="6">1.6.5.-</ecNumber>
    </recommendedName>
    <alternativeName>
        <fullName evidence="6">Azo-dye reductase</fullName>
    </alternativeName>
    <alternativeName>
        <fullName evidence="6">FMN-dependent NADH-azo compound oxidoreductase</fullName>
    </alternativeName>
    <alternativeName>
        <fullName evidence="6">FMN-dependent NADH-azoreductase</fullName>
        <ecNumber evidence="6">1.7.1.17</ecNumber>
    </alternativeName>
</protein>
<dbReference type="InterPro" id="IPR023048">
    <property type="entry name" value="NADH:quinone_OxRdtase_FMN_depd"/>
</dbReference>
<evidence type="ECO:0000256" key="5">
    <source>
        <dbReference type="ARBA" id="ARBA00048542"/>
    </source>
</evidence>
<accession>A0ABX2PS29</accession>
<proteinExistence type="inferred from homology"/>
<comment type="subunit">
    <text evidence="6">Homodimer.</text>
</comment>
<reference evidence="8 9" key="1">
    <citation type="submission" date="2020-06" db="EMBL/GenBank/DDBJ databases">
        <authorList>
            <person name="Cao W.R."/>
        </authorList>
    </citation>
    <scope>NUCLEOTIDE SEQUENCE [LARGE SCALE GENOMIC DNA]</scope>
    <source>
        <strain evidence="8 9">B1Z28</strain>
    </source>
</reference>
<dbReference type="InterPro" id="IPR050104">
    <property type="entry name" value="FMN-dep_NADH:Q_OxRdtase_AzoR1"/>
</dbReference>
<comment type="catalytic activity">
    <reaction evidence="5">
        <text>N,N-dimethyl-1,4-phenylenediamine + anthranilate + 2 NAD(+) = 2-(4-dimethylaminophenyl)diazenylbenzoate + 2 NADH + 2 H(+)</text>
        <dbReference type="Rhea" id="RHEA:55872"/>
        <dbReference type="ChEBI" id="CHEBI:15378"/>
        <dbReference type="ChEBI" id="CHEBI:15783"/>
        <dbReference type="ChEBI" id="CHEBI:16567"/>
        <dbReference type="ChEBI" id="CHEBI:57540"/>
        <dbReference type="ChEBI" id="CHEBI:57945"/>
        <dbReference type="ChEBI" id="CHEBI:71579"/>
        <dbReference type="EC" id="1.7.1.17"/>
    </reaction>
    <physiologicalReaction direction="right-to-left" evidence="5">
        <dbReference type="Rhea" id="RHEA:55874"/>
    </physiologicalReaction>
</comment>
<dbReference type="PANTHER" id="PTHR43741">
    <property type="entry name" value="FMN-DEPENDENT NADH-AZOREDUCTASE 1"/>
    <property type="match status" value="1"/>
</dbReference>
<dbReference type="EMBL" id="JABXWT010000008">
    <property type="protein sequence ID" value="NVO56967.1"/>
    <property type="molecule type" value="Genomic_DNA"/>
</dbReference>
<dbReference type="PANTHER" id="PTHR43741:SF4">
    <property type="entry name" value="FMN-DEPENDENT NADH:QUINONE OXIDOREDUCTASE"/>
    <property type="match status" value="1"/>
</dbReference>
<comment type="caution">
    <text evidence="8">The sequence shown here is derived from an EMBL/GenBank/DDBJ whole genome shotgun (WGS) entry which is preliminary data.</text>
</comment>
<comment type="similarity">
    <text evidence="6">Belongs to the azoreductase type 1 family.</text>
</comment>
<feature type="binding site" evidence="6">
    <location>
        <position position="11"/>
    </location>
    <ligand>
        <name>FMN</name>
        <dbReference type="ChEBI" id="CHEBI:58210"/>
    </ligand>
</feature>
<evidence type="ECO:0000256" key="2">
    <source>
        <dbReference type="ARBA" id="ARBA00022643"/>
    </source>
</evidence>
<evidence type="ECO:0000256" key="3">
    <source>
        <dbReference type="ARBA" id="ARBA00023002"/>
    </source>
</evidence>
<comment type="caution">
    <text evidence="6">Lacks conserved residue(s) required for the propagation of feature annotation.</text>
</comment>
<dbReference type="RefSeq" id="WP_176865920.1">
    <property type="nucleotide sequence ID" value="NZ_JABXWT010000008.1"/>
</dbReference>
<evidence type="ECO:0000256" key="1">
    <source>
        <dbReference type="ARBA" id="ARBA00022630"/>
    </source>
</evidence>
<keyword evidence="2 6" id="KW-0288">FMN</keyword>
<keyword evidence="3 6" id="KW-0560">Oxidoreductase</keyword>
<evidence type="ECO:0000313" key="8">
    <source>
        <dbReference type="EMBL" id="NVO56967.1"/>
    </source>
</evidence>
<evidence type="ECO:0000313" key="9">
    <source>
        <dbReference type="Proteomes" id="UP000630805"/>
    </source>
</evidence>
<organism evidence="8 9">
    <name type="scientific">Ruegeria haliotis</name>
    <dbReference type="NCBI Taxonomy" id="2747601"/>
    <lineage>
        <taxon>Bacteria</taxon>
        <taxon>Pseudomonadati</taxon>
        <taxon>Pseudomonadota</taxon>
        <taxon>Alphaproteobacteria</taxon>
        <taxon>Rhodobacterales</taxon>
        <taxon>Roseobacteraceae</taxon>
        <taxon>Ruegeria</taxon>
    </lineage>
</organism>
<sequence length="198" mass="20954">MACTILNIQASARHEGSVSRQLSDAVLEQLNADAIIVRDLTEGVALLTNDWLSANFTAPVDRGPKEREILALSDELISEIKSADTLVIGAPIYNFSVPAVLKAWIDQVARVGVTFKYTENGPVGLLSDKRVIIVLASGGTKVGSDIDFASGYLRHIMKFIGITNVTIIAADELGANADSKIAAAQSKIATLAYEGVAA</sequence>
<evidence type="ECO:0000256" key="6">
    <source>
        <dbReference type="HAMAP-Rule" id="MF_01216"/>
    </source>
</evidence>
<keyword evidence="9" id="KW-1185">Reference proteome</keyword>
<dbReference type="Pfam" id="PF02525">
    <property type="entry name" value="Flavodoxin_2"/>
    <property type="match status" value="1"/>
</dbReference>
<comment type="catalytic activity">
    <reaction evidence="6">
        <text>2 a quinone + NADH + H(+) = 2 a 1,4-benzosemiquinone + NAD(+)</text>
        <dbReference type="Rhea" id="RHEA:65952"/>
        <dbReference type="ChEBI" id="CHEBI:15378"/>
        <dbReference type="ChEBI" id="CHEBI:57540"/>
        <dbReference type="ChEBI" id="CHEBI:57945"/>
        <dbReference type="ChEBI" id="CHEBI:132124"/>
        <dbReference type="ChEBI" id="CHEBI:134225"/>
    </reaction>
</comment>
<feature type="binding site" evidence="6">
    <location>
        <begin position="17"/>
        <end position="19"/>
    </location>
    <ligand>
        <name>FMN</name>
        <dbReference type="ChEBI" id="CHEBI:58210"/>
    </ligand>
</feature>
<dbReference type="SUPFAM" id="SSF52218">
    <property type="entry name" value="Flavoproteins"/>
    <property type="match status" value="1"/>
</dbReference>
<evidence type="ECO:0000259" key="7">
    <source>
        <dbReference type="Pfam" id="PF02525"/>
    </source>
</evidence>
<comment type="function">
    <text evidence="6">Also exhibits azoreductase activity. Catalyzes the reductive cleavage of the azo bond in aromatic azo compounds to the corresponding amines.</text>
</comment>
<dbReference type="Gene3D" id="3.40.50.360">
    <property type="match status" value="1"/>
</dbReference>
<dbReference type="HAMAP" id="MF_01216">
    <property type="entry name" value="Azoreductase_type1"/>
    <property type="match status" value="1"/>
</dbReference>
<feature type="domain" description="Flavodoxin-like fold" evidence="7">
    <location>
        <begin position="5"/>
        <end position="189"/>
    </location>
</feature>
<keyword evidence="4 6" id="KW-0520">NAD</keyword>
<dbReference type="Proteomes" id="UP000630805">
    <property type="component" value="Unassembled WGS sequence"/>
</dbReference>
<dbReference type="EC" id="1.7.1.17" evidence="6"/>
<name>A0ABX2PS29_9RHOB</name>